<organism evidence="2 3">
    <name type="scientific">Tritrichomonas musculus</name>
    <dbReference type="NCBI Taxonomy" id="1915356"/>
    <lineage>
        <taxon>Eukaryota</taxon>
        <taxon>Metamonada</taxon>
        <taxon>Parabasalia</taxon>
        <taxon>Tritrichomonadida</taxon>
        <taxon>Tritrichomonadidae</taxon>
        <taxon>Tritrichomonas</taxon>
    </lineage>
</organism>
<protein>
    <recommendedName>
        <fullName evidence="1">Thioredoxin domain-containing protein</fullName>
    </recommendedName>
</protein>
<dbReference type="InterPro" id="IPR013766">
    <property type="entry name" value="Thioredoxin_domain"/>
</dbReference>
<evidence type="ECO:0000259" key="1">
    <source>
        <dbReference type="PROSITE" id="PS51352"/>
    </source>
</evidence>
<dbReference type="PANTHER" id="PTHR10438:SF468">
    <property type="entry name" value="THIOREDOXIN-1-RELATED"/>
    <property type="match status" value="1"/>
</dbReference>
<name>A0ABR2JW79_9EUKA</name>
<feature type="domain" description="Thioredoxin" evidence="1">
    <location>
        <begin position="1"/>
        <end position="116"/>
    </location>
</feature>
<dbReference type="SUPFAM" id="SSF52833">
    <property type="entry name" value="Thioredoxin-like"/>
    <property type="match status" value="1"/>
</dbReference>
<dbReference type="PANTHER" id="PTHR10438">
    <property type="entry name" value="THIOREDOXIN"/>
    <property type="match status" value="1"/>
</dbReference>
<dbReference type="Pfam" id="PF00085">
    <property type="entry name" value="Thioredoxin"/>
    <property type="match status" value="1"/>
</dbReference>
<dbReference type="PROSITE" id="PS51352">
    <property type="entry name" value="THIOREDOXIN_2"/>
    <property type="match status" value="1"/>
</dbReference>
<comment type="caution">
    <text evidence="2">The sequence shown here is derived from an EMBL/GenBank/DDBJ whole genome shotgun (WGS) entry which is preliminary data.</text>
</comment>
<gene>
    <name evidence="2" type="ORF">M9Y10_045772</name>
</gene>
<dbReference type="Proteomes" id="UP001470230">
    <property type="component" value="Unassembled WGS sequence"/>
</dbReference>
<dbReference type="CDD" id="cd02947">
    <property type="entry name" value="TRX_family"/>
    <property type="match status" value="1"/>
</dbReference>
<dbReference type="Gene3D" id="3.40.30.10">
    <property type="entry name" value="Glutaredoxin"/>
    <property type="match status" value="1"/>
</dbReference>
<dbReference type="InterPro" id="IPR036249">
    <property type="entry name" value="Thioredoxin-like_sf"/>
</dbReference>
<sequence>MSDQPANLIELDGGIDDLYAKINAHNGLTVVKLGTTTCPPCKRLNQVLPSIARENETVQFIMIEVDKHPEFKSEFQITSVPNVFFYKRVQDPNPEQVANIVGLKIPEIKAKIAELK</sequence>
<dbReference type="EMBL" id="JAPFFF010000009">
    <property type="protein sequence ID" value="KAK8883124.1"/>
    <property type="molecule type" value="Genomic_DNA"/>
</dbReference>
<dbReference type="InterPro" id="IPR050620">
    <property type="entry name" value="Thioredoxin_H-type-like"/>
</dbReference>
<proteinExistence type="predicted"/>
<reference evidence="2 3" key="1">
    <citation type="submission" date="2024-04" db="EMBL/GenBank/DDBJ databases">
        <title>Tritrichomonas musculus Genome.</title>
        <authorList>
            <person name="Alves-Ferreira E."/>
            <person name="Grigg M."/>
            <person name="Lorenzi H."/>
            <person name="Galac M."/>
        </authorList>
    </citation>
    <scope>NUCLEOTIDE SEQUENCE [LARGE SCALE GENOMIC DNA]</scope>
    <source>
        <strain evidence="2 3">EAF2021</strain>
    </source>
</reference>
<accession>A0ABR2JW79</accession>
<evidence type="ECO:0000313" key="2">
    <source>
        <dbReference type="EMBL" id="KAK8883124.1"/>
    </source>
</evidence>
<keyword evidence="3" id="KW-1185">Reference proteome</keyword>
<evidence type="ECO:0000313" key="3">
    <source>
        <dbReference type="Proteomes" id="UP001470230"/>
    </source>
</evidence>